<proteinExistence type="predicted"/>
<sequence length="141" mass="15763">MSDSGFYATAMRGLSEVIDHWLTLGDASVARLGIILADTARVAKLGTPESDPGMSTLEQWRRETPPPLWAARAAIFLLTQMPARPRPRTSAECAAWGYVWIRLRHHESPDEAAAALPEHLRIPLTPTIEQAWQDRNDLRLL</sequence>
<gene>
    <name evidence="1" type="ORF">FY550_13545</name>
</gene>
<dbReference type="Proteomes" id="UP000322553">
    <property type="component" value="Chromosome"/>
</dbReference>
<accession>A0A1S1NU50</accession>
<name>A0A1S1NU50_9GAMM</name>
<dbReference type="EMBL" id="CP043420">
    <property type="protein sequence ID" value="QEL12060.1"/>
    <property type="molecule type" value="Genomic_DNA"/>
</dbReference>
<organism evidence="1 2">
    <name type="scientific">Kushneria phosphatilytica</name>
    <dbReference type="NCBI Taxonomy" id="657387"/>
    <lineage>
        <taxon>Bacteria</taxon>
        <taxon>Pseudomonadati</taxon>
        <taxon>Pseudomonadota</taxon>
        <taxon>Gammaproteobacteria</taxon>
        <taxon>Oceanospirillales</taxon>
        <taxon>Halomonadaceae</taxon>
        <taxon>Kushneria</taxon>
    </lineage>
</organism>
<protein>
    <submittedName>
        <fullName evidence="1">Uncharacterized protein</fullName>
    </submittedName>
</protein>
<dbReference type="KEGG" id="kuy:FY550_13545"/>
<dbReference type="OrthoDB" id="6170893at2"/>
<dbReference type="RefSeq" id="WP_070978245.1">
    <property type="nucleotide sequence ID" value="NZ_CP043420.1"/>
</dbReference>
<keyword evidence="2" id="KW-1185">Reference proteome</keyword>
<reference evidence="1 2" key="1">
    <citation type="submission" date="2019-08" db="EMBL/GenBank/DDBJ databases">
        <title>Complete genome sequence of Kushneria sp. YCWA18, a halophilic phosphate-solubilizing bacterium isolated from Daqiao saltern in China.</title>
        <authorList>
            <person name="Du G.-X."/>
            <person name="Qu L.-Y."/>
        </authorList>
    </citation>
    <scope>NUCLEOTIDE SEQUENCE [LARGE SCALE GENOMIC DNA]</scope>
    <source>
        <strain evidence="1 2">YCWA18</strain>
    </source>
</reference>
<evidence type="ECO:0000313" key="1">
    <source>
        <dbReference type="EMBL" id="QEL12060.1"/>
    </source>
</evidence>
<dbReference type="AlphaFoldDB" id="A0A1S1NU50"/>
<evidence type="ECO:0000313" key="2">
    <source>
        <dbReference type="Proteomes" id="UP000322553"/>
    </source>
</evidence>